<reference evidence="2 3" key="1">
    <citation type="submission" date="2018-04" db="EMBL/GenBank/DDBJ databases">
        <title>The genome of golden apple snail Pomacea canaliculata provides insight into stress tolerance and invasive adaptation.</title>
        <authorList>
            <person name="Liu C."/>
            <person name="Liu B."/>
            <person name="Ren Y."/>
            <person name="Zhang Y."/>
            <person name="Wang H."/>
            <person name="Li S."/>
            <person name="Jiang F."/>
            <person name="Yin L."/>
            <person name="Zhang G."/>
            <person name="Qian W."/>
            <person name="Fan W."/>
        </authorList>
    </citation>
    <scope>NUCLEOTIDE SEQUENCE [LARGE SCALE GENOMIC DNA]</scope>
    <source>
        <strain evidence="2">SZHN2017</strain>
        <tissue evidence="2">Muscle</tissue>
    </source>
</reference>
<name>A0A2T7PRD6_POMCA</name>
<sequence>MSIVERNQSGTARPAVDRALKMRPTPPSHLTPKIRARSMAAVAVVETGAGGASSCCEASRGSHKNSTYAVPVEGPRFGRRNSWHFQTFEAATGCGDALAGDDNNTDGKSKASLSRGAANPVGSFVQAEPDSWTSCCGGREKLAAHTLVQLQGVDNL</sequence>
<feature type="compositionally biased region" description="Polar residues" evidence="1">
    <location>
        <begin position="1"/>
        <end position="11"/>
    </location>
</feature>
<evidence type="ECO:0000313" key="3">
    <source>
        <dbReference type="Proteomes" id="UP000245119"/>
    </source>
</evidence>
<proteinExistence type="predicted"/>
<feature type="region of interest" description="Disordered" evidence="1">
    <location>
        <begin position="1"/>
        <end position="31"/>
    </location>
</feature>
<gene>
    <name evidence="2" type="ORF">C0Q70_02906</name>
</gene>
<dbReference type="EMBL" id="PZQS01000002">
    <property type="protein sequence ID" value="PVD35937.1"/>
    <property type="molecule type" value="Genomic_DNA"/>
</dbReference>
<protein>
    <submittedName>
        <fullName evidence="2">Uncharacterized protein</fullName>
    </submittedName>
</protein>
<keyword evidence="3" id="KW-1185">Reference proteome</keyword>
<dbReference type="Proteomes" id="UP000245119">
    <property type="component" value="Linkage Group LG2"/>
</dbReference>
<comment type="caution">
    <text evidence="2">The sequence shown here is derived from an EMBL/GenBank/DDBJ whole genome shotgun (WGS) entry which is preliminary data.</text>
</comment>
<organism evidence="2 3">
    <name type="scientific">Pomacea canaliculata</name>
    <name type="common">Golden apple snail</name>
    <dbReference type="NCBI Taxonomy" id="400727"/>
    <lineage>
        <taxon>Eukaryota</taxon>
        <taxon>Metazoa</taxon>
        <taxon>Spiralia</taxon>
        <taxon>Lophotrochozoa</taxon>
        <taxon>Mollusca</taxon>
        <taxon>Gastropoda</taxon>
        <taxon>Caenogastropoda</taxon>
        <taxon>Architaenioglossa</taxon>
        <taxon>Ampullarioidea</taxon>
        <taxon>Ampullariidae</taxon>
        <taxon>Pomacea</taxon>
    </lineage>
</organism>
<dbReference type="AlphaFoldDB" id="A0A2T7PRD6"/>
<accession>A0A2T7PRD6</accession>
<evidence type="ECO:0000313" key="2">
    <source>
        <dbReference type="EMBL" id="PVD35937.1"/>
    </source>
</evidence>
<evidence type="ECO:0000256" key="1">
    <source>
        <dbReference type="SAM" id="MobiDB-lite"/>
    </source>
</evidence>